<name>A0A516X4I9_9ACTN</name>
<dbReference type="AlphaFoldDB" id="A0A516X4I9"/>
<dbReference type="EMBL" id="CP041765">
    <property type="protein sequence ID" value="QDQ97977.1"/>
    <property type="molecule type" value="Genomic_DNA"/>
</dbReference>
<organism evidence="1 2">
    <name type="scientific">Tomitella fengzijianii</name>
    <dbReference type="NCBI Taxonomy" id="2597660"/>
    <lineage>
        <taxon>Bacteria</taxon>
        <taxon>Bacillati</taxon>
        <taxon>Actinomycetota</taxon>
        <taxon>Actinomycetes</taxon>
        <taxon>Mycobacteriales</taxon>
        <taxon>Tomitella</taxon>
    </lineage>
</organism>
<evidence type="ECO:0008006" key="3">
    <source>
        <dbReference type="Google" id="ProtNLM"/>
    </source>
</evidence>
<dbReference type="KEGG" id="toy:FO059_12450"/>
<gene>
    <name evidence="1" type="ORF">FO059_12450</name>
</gene>
<keyword evidence="2" id="KW-1185">Reference proteome</keyword>
<protein>
    <recommendedName>
        <fullName evidence="3">Head-to-tail adaptor</fullName>
    </recommendedName>
</protein>
<dbReference type="Proteomes" id="UP000317344">
    <property type="component" value="Chromosome"/>
</dbReference>
<evidence type="ECO:0000313" key="2">
    <source>
        <dbReference type="Proteomes" id="UP000317344"/>
    </source>
</evidence>
<reference evidence="1 2" key="2">
    <citation type="submission" date="2019-07" db="EMBL/GenBank/DDBJ databases">
        <authorList>
            <person name="Huang Y."/>
        </authorList>
    </citation>
    <scope>NUCLEOTIDE SEQUENCE [LARGE SCALE GENOMIC DNA]</scope>
    <source>
        <strain evidence="1 2">HY188</strain>
    </source>
</reference>
<reference evidence="1 2" key="1">
    <citation type="submission" date="2019-07" db="EMBL/GenBank/DDBJ databases">
        <title>Tomitella cavernea sp. nov., an actinomycete isolated from soil.</title>
        <authorList>
            <person name="Cheng J."/>
        </authorList>
    </citation>
    <scope>NUCLEOTIDE SEQUENCE [LARGE SCALE GENOMIC DNA]</scope>
    <source>
        <strain evidence="1 2">HY188</strain>
    </source>
</reference>
<dbReference type="RefSeq" id="WP_143909198.1">
    <property type="nucleotide sequence ID" value="NZ_CP041765.1"/>
</dbReference>
<dbReference type="OrthoDB" id="3838020at2"/>
<proteinExistence type="predicted"/>
<accession>A0A516X4I9</accession>
<sequence length="193" mass="20416">MTEPAAELPPIISADELADLTGGEVDADDHTRRQLAAITTAIRNRCGWHIAPVITEDLTLDGPGGYDLALPTLRLEDIEQITDAGTTIESPEWSRLGNVRKPDRRPWSTRYQGITATIRHGFDAPADLALLIAELVAQAVNAPAGTASATEKFGPFSFTGAAATPGATFAIGGASLLAAQSAVLDRYRLEVEP</sequence>
<evidence type="ECO:0000313" key="1">
    <source>
        <dbReference type="EMBL" id="QDQ97977.1"/>
    </source>
</evidence>